<feature type="signal peptide" evidence="1">
    <location>
        <begin position="1"/>
        <end position="19"/>
    </location>
</feature>
<dbReference type="Proteomes" id="UP000811246">
    <property type="component" value="Chromosome 9"/>
</dbReference>
<comment type="caution">
    <text evidence="2">The sequence shown here is derived from an EMBL/GenBank/DDBJ whole genome shotgun (WGS) entry which is preliminary data.</text>
</comment>
<dbReference type="EMBL" id="CM031833">
    <property type="protein sequence ID" value="KAG6696863.1"/>
    <property type="molecule type" value="Genomic_DNA"/>
</dbReference>
<dbReference type="AlphaFoldDB" id="A0A922J813"/>
<protein>
    <submittedName>
        <fullName evidence="2">Uncharacterized protein</fullName>
    </submittedName>
</protein>
<evidence type="ECO:0000313" key="3">
    <source>
        <dbReference type="Proteomes" id="UP000811246"/>
    </source>
</evidence>
<accession>A0A922J813</accession>
<reference evidence="2" key="1">
    <citation type="submission" date="2021-01" db="EMBL/GenBank/DDBJ databases">
        <authorList>
            <person name="Lovell J.T."/>
            <person name="Bentley N."/>
            <person name="Bhattarai G."/>
            <person name="Jenkins J.W."/>
            <person name="Sreedasyam A."/>
            <person name="Alarcon Y."/>
            <person name="Bock C."/>
            <person name="Boston L."/>
            <person name="Carlson J."/>
            <person name="Cervantes K."/>
            <person name="Clermont K."/>
            <person name="Krom N."/>
            <person name="Kubenka K."/>
            <person name="Mamidi S."/>
            <person name="Mattison C."/>
            <person name="Monteros M."/>
            <person name="Pisani C."/>
            <person name="Plott C."/>
            <person name="Rajasekar S."/>
            <person name="Rhein H.S."/>
            <person name="Rohla C."/>
            <person name="Song M."/>
            <person name="Hilaire R.S."/>
            <person name="Shu S."/>
            <person name="Wells L."/>
            <person name="Wang X."/>
            <person name="Webber J."/>
            <person name="Heerema R.J."/>
            <person name="Klein P."/>
            <person name="Conner P."/>
            <person name="Grauke L."/>
            <person name="Grimwood J."/>
            <person name="Schmutz J."/>
            <person name="Randall J.J."/>
        </authorList>
    </citation>
    <scope>NUCLEOTIDE SEQUENCE</scope>
    <source>
        <tissue evidence="2">Leaf</tissue>
    </source>
</reference>
<evidence type="ECO:0000313" key="2">
    <source>
        <dbReference type="EMBL" id="KAG6696863.1"/>
    </source>
</evidence>
<proteinExistence type="predicted"/>
<evidence type="ECO:0000256" key="1">
    <source>
        <dbReference type="SAM" id="SignalP"/>
    </source>
</evidence>
<keyword evidence="1" id="KW-0732">Signal</keyword>
<gene>
    <name evidence="2" type="ORF">I3842_09G170000</name>
</gene>
<sequence>MGSIEKGLFLIFLSYLCICSTSSPLQNGLTFSRLVENLQSPAG</sequence>
<feature type="chain" id="PRO_5037687155" evidence="1">
    <location>
        <begin position="20"/>
        <end position="43"/>
    </location>
</feature>
<name>A0A922J813_CARIL</name>
<organism evidence="2 3">
    <name type="scientific">Carya illinoinensis</name>
    <name type="common">Pecan</name>
    <dbReference type="NCBI Taxonomy" id="32201"/>
    <lineage>
        <taxon>Eukaryota</taxon>
        <taxon>Viridiplantae</taxon>
        <taxon>Streptophyta</taxon>
        <taxon>Embryophyta</taxon>
        <taxon>Tracheophyta</taxon>
        <taxon>Spermatophyta</taxon>
        <taxon>Magnoliopsida</taxon>
        <taxon>eudicotyledons</taxon>
        <taxon>Gunneridae</taxon>
        <taxon>Pentapetalae</taxon>
        <taxon>rosids</taxon>
        <taxon>fabids</taxon>
        <taxon>Fagales</taxon>
        <taxon>Juglandaceae</taxon>
        <taxon>Carya</taxon>
    </lineage>
</organism>